<evidence type="ECO:0000313" key="2">
    <source>
        <dbReference type="EMBL" id="KAK7342167.1"/>
    </source>
</evidence>
<gene>
    <name evidence="2" type="ORF">VNO80_25110</name>
</gene>
<evidence type="ECO:0000313" key="3">
    <source>
        <dbReference type="Proteomes" id="UP001374584"/>
    </source>
</evidence>
<dbReference type="EMBL" id="JAYMYR010000009">
    <property type="protein sequence ID" value="KAK7342167.1"/>
    <property type="molecule type" value="Genomic_DNA"/>
</dbReference>
<proteinExistence type="predicted"/>
<dbReference type="Proteomes" id="UP001374584">
    <property type="component" value="Unassembled WGS sequence"/>
</dbReference>
<feature type="region of interest" description="Disordered" evidence="1">
    <location>
        <begin position="22"/>
        <end position="53"/>
    </location>
</feature>
<comment type="caution">
    <text evidence="2">The sequence shown here is derived from an EMBL/GenBank/DDBJ whole genome shotgun (WGS) entry which is preliminary data.</text>
</comment>
<accession>A0AAN9QNN3</accession>
<feature type="compositionally biased region" description="Basic and acidic residues" evidence="1">
    <location>
        <begin position="28"/>
        <end position="41"/>
    </location>
</feature>
<sequence length="107" mass="10894">MAVSDSVSCAMGDDASHAVDVDSASRAVGDDASRAAKDDVATRATEGDTATRAAKDDATLHAAMANASVRVSILYLRCKGDLGAGVPPSPTKADGKSRGCSFLLPYY</sequence>
<organism evidence="2 3">
    <name type="scientific">Phaseolus coccineus</name>
    <name type="common">Scarlet runner bean</name>
    <name type="synonym">Phaseolus multiflorus</name>
    <dbReference type="NCBI Taxonomy" id="3886"/>
    <lineage>
        <taxon>Eukaryota</taxon>
        <taxon>Viridiplantae</taxon>
        <taxon>Streptophyta</taxon>
        <taxon>Embryophyta</taxon>
        <taxon>Tracheophyta</taxon>
        <taxon>Spermatophyta</taxon>
        <taxon>Magnoliopsida</taxon>
        <taxon>eudicotyledons</taxon>
        <taxon>Gunneridae</taxon>
        <taxon>Pentapetalae</taxon>
        <taxon>rosids</taxon>
        <taxon>fabids</taxon>
        <taxon>Fabales</taxon>
        <taxon>Fabaceae</taxon>
        <taxon>Papilionoideae</taxon>
        <taxon>50 kb inversion clade</taxon>
        <taxon>NPAAA clade</taxon>
        <taxon>indigoferoid/millettioid clade</taxon>
        <taxon>Phaseoleae</taxon>
        <taxon>Phaseolus</taxon>
    </lineage>
</organism>
<keyword evidence="3" id="KW-1185">Reference proteome</keyword>
<protein>
    <submittedName>
        <fullName evidence="2">Uncharacterized protein</fullName>
    </submittedName>
</protein>
<evidence type="ECO:0000256" key="1">
    <source>
        <dbReference type="SAM" id="MobiDB-lite"/>
    </source>
</evidence>
<name>A0AAN9QNN3_PHACN</name>
<reference evidence="2 3" key="1">
    <citation type="submission" date="2024-01" db="EMBL/GenBank/DDBJ databases">
        <title>The genomes of 5 underutilized Papilionoideae crops provide insights into root nodulation and disease resistanc.</title>
        <authorList>
            <person name="Jiang F."/>
        </authorList>
    </citation>
    <scope>NUCLEOTIDE SEQUENCE [LARGE SCALE GENOMIC DNA]</scope>
    <source>
        <strain evidence="2">JINMINGXINNONG_FW02</strain>
        <tissue evidence="2">Leaves</tissue>
    </source>
</reference>
<dbReference type="AlphaFoldDB" id="A0AAN9QNN3"/>